<keyword evidence="1" id="KW-1133">Transmembrane helix</keyword>
<evidence type="ECO:0000313" key="3">
    <source>
        <dbReference type="Proteomes" id="UP000193870"/>
    </source>
</evidence>
<dbReference type="EMBL" id="FWFV01000003">
    <property type="protein sequence ID" value="SLN34130.1"/>
    <property type="molecule type" value="Genomic_DNA"/>
</dbReference>
<dbReference type="RefSeq" id="WP_085853427.1">
    <property type="nucleotide sequence ID" value="NZ_FOPF01000003.1"/>
</dbReference>
<organism evidence="2 3">
    <name type="scientific">Palleronia marisminoris</name>
    <dbReference type="NCBI Taxonomy" id="315423"/>
    <lineage>
        <taxon>Bacteria</taxon>
        <taxon>Pseudomonadati</taxon>
        <taxon>Pseudomonadota</taxon>
        <taxon>Alphaproteobacteria</taxon>
        <taxon>Rhodobacterales</taxon>
        <taxon>Roseobacteraceae</taxon>
        <taxon>Palleronia</taxon>
    </lineage>
</organism>
<dbReference type="OrthoDB" id="7433399at2"/>
<accession>A0A1Y5S7I9</accession>
<name>A0A1Y5S7I9_9RHOB</name>
<protein>
    <submittedName>
        <fullName evidence="2">Uncharacterized protein</fullName>
    </submittedName>
</protein>
<keyword evidence="1" id="KW-0472">Membrane</keyword>
<gene>
    <name evidence="2" type="ORF">PAM7066_01415</name>
</gene>
<evidence type="ECO:0000256" key="1">
    <source>
        <dbReference type="SAM" id="Phobius"/>
    </source>
</evidence>
<keyword evidence="3" id="KW-1185">Reference proteome</keyword>
<reference evidence="2 3" key="1">
    <citation type="submission" date="2017-03" db="EMBL/GenBank/DDBJ databases">
        <authorList>
            <person name="Afonso C.L."/>
            <person name="Miller P.J."/>
            <person name="Scott M.A."/>
            <person name="Spackman E."/>
            <person name="Goraichik I."/>
            <person name="Dimitrov K.M."/>
            <person name="Suarez D.L."/>
            <person name="Swayne D.E."/>
        </authorList>
    </citation>
    <scope>NUCLEOTIDE SEQUENCE [LARGE SCALE GENOMIC DNA]</scope>
    <source>
        <strain evidence="2 3">CECT 7066</strain>
    </source>
</reference>
<feature type="transmembrane region" description="Helical" evidence="1">
    <location>
        <begin position="79"/>
        <end position="97"/>
    </location>
</feature>
<sequence length="106" mass="11379">MTDILRILISPLVWLASFSAVYGLHGLICGHGIEGDVLGFPLQRVLMVAAYAAAILLQVMLVAGLSAQRFSSPSAFVRFVSRVTAWVGLVATVWSLLPVVTTTYCL</sequence>
<feature type="transmembrane region" description="Helical" evidence="1">
    <location>
        <begin position="12"/>
        <end position="33"/>
    </location>
</feature>
<keyword evidence="1" id="KW-0812">Transmembrane</keyword>
<proteinExistence type="predicted"/>
<dbReference type="Proteomes" id="UP000193870">
    <property type="component" value="Unassembled WGS sequence"/>
</dbReference>
<dbReference type="STRING" id="315423.SAMN04488020_103135"/>
<evidence type="ECO:0000313" key="2">
    <source>
        <dbReference type="EMBL" id="SLN34130.1"/>
    </source>
</evidence>
<dbReference type="AlphaFoldDB" id="A0A1Y5S7I9"/>
<feature type="transmembrane region" description="Helical" evidence="1">
    <location>
        <begin position="45"/>
        <end position="67"/>
    </location>
</feature>